<gene>
    <name evidence="1" type="ORF">METZ01_LOCUS368944</name>
</gene>
<sequence length="28" mass="3330">MLSLITATKIRQNRIVFKCRRITDCFTT</sequence>
<feature type="non-terminal residue" evidence="1">
    <location>
        <position position="28"/>
    </location>
</feature>
<protein>
    <submittedName>
        <fullName evidence="1">Uncharacterized protein</fullName>
    </submittedName>
</protein>
<evidence type="ECO:0000313" key="1">
    <source>
        <dbReference type="EMBL" id="SVD16090.1"/>
    </source>
</evidence>
<dbReference type="AlphaFoldDB" id="A0A382T1L9"/>
<accession>A0A382T1L9</accession>
<reference evidence="1" key="1">
    <citation type="submission" date="2018-05" db="EMBL/GenBank/DDBJ databases">
        <authorList>
            <person name="Lanie J.A."/>
            <person name="Ng W.-L."/>
            <person name="Kazmierczak K.M."/>
            <person name="Andrzejewski T.M."/>
            <person name="Davidsen T.M."/>
            <person name="Wayne K.J."/>
            <person name="Tettelin H."/>
            <person name="Glass J.I."/>
            <person name="Rusch D."/>
            <person name="Podicherti R."/>
            <person name="Tsui H.-C.T."/>
            <person name="Winkler M.E."/>
        </authorList>
    </citation>
    <scope>NUCLEOTIDE SEQUENCE</scope>
</reference>
<proteinExistence type="predicted"/>
<name>A0A382T1L9_9ZZZZ</name>
<dbReference type="EMBL" id="UINC01133260">
    <property type="protein sequence ID" value="SVD16090.1"/>
    <property type="molecule type" value="Genomic_DNA"/>
</dbReference>
<organism evidence="1">
    <name type="scientific">marine metagenome</name>
    <dbReference type="NCBI Taxonomy" id="408172"/>
    <lineage>
        <taxon>unclassified sequences</taxon>
        <taxon>metagenomes</taxon>
        <taxon>ecological metagenomes</taxon>
    </lineage>
</organism>